<dbReference type="GO" id="GO:0004222">
    <property type="term" value="F:metalloendopeptidase activity"/>
    <property type="evidence" value="ECO:0007669"/>
    <property type="project" value="InterPro"/>
</dbReference>
<dbReference type="SUPFAM" id="SSF63411">
    <property type="entry name" value="LuxS/MPP-like metallohydrolase"/>
    <property type="match status" value="4"/>
</dbReference>
<dbReference type="GO" id="GO:0005739">
    <property type="term" value="C:mitochondrion"/>
    <property type="evidence" value="ECO:0007669"/>
    <property type="project" value="TreeGrafter"/>
</dbReference>
<comment type="similarity">
    <text evidence="2">Belongs to the peptidase M16 family.</text>
</comment>
<dbReference type="InterPro" id="IPR050626">
    <property type="entry name" value="Peptidase_M16"/>
</dbReference>
<dbReference type="GO" id="GO:0051603">
    <property type="term" value="P:proteolysis involved in protein catabolic process"/>
    <property type="evidence" value="ECO:0007669"/>
    <property type="project" value="TreeGrafter"/>
</dbReference>
<dbReference type="AlphaFoldDB" id="A0A7H9HYH8"/>
<evidence type="ECO:0000313" key="11">
    <source>
        <dbReference type="Proteomes" id="UP000510647"/>
    </source>
</evidence>
<dbReference type="Pfam" id="PF00675">
    <property type="entry name" value="Peptidase_M16"/>
    <property type="match status" value="1"/>
</dbReference>
<dbReference type="OrthoDB" id="952271at2759"/>
<name>A0A7H9HYH8_9SACH</name>
<evidence type="ECO:0000256" key="2">
    <source>
        <dbReference type="ARBA" id="ARBA00007261"/>
    </source>
</evidence>
<dbReference type="InterPro" id="IPR011249">
    <property type="entry name" value="Metalloenz_LuxS/M16"/>
</dbReference>
<evidence type="ECO:0000256" key="6">
    <source>
        <dbReference type="ARBA" id="ARBA00022833"/>
    </source>
</evidence>
<dbReference type="Proteomes" id="UP000510647">
    <property type="component" value="Chromosome 8"/>
</dbReference>
<organism evidence="10 11">
    <name type="scientific">Torulaspora globosa</name>
    <dbReference type="NCBI Taxonomy" id="48254"/>
    <lineage>
        <taxon>Eukaryota</taxon>
        <taxon>Fungi</taxon>
        <taxon>Dikarya</taxon>
        <taxon>Ascomycota</taxon>
        <taxon>Saccharomycotina</taxon>
        <taxon>Saccharomycetes</taxon>
        <taxon>Saccharomycetales</taxon>
        <taxon>Saccharomycetaceae</taxon>
        <taxon>Torulaspora</taxon>
    </lineage>
</organism>
<dbReference type="EMBL" id="CP059274">
    <property type="protein sequence ID" value="QLQ82480.1"/>
    <property type="molecule type" value="Genomic_DNA"/>
</dbReference>
<reference evidence="10 11" key="1">
    <citation type="submission" date="2020-06" db="EMBL/GenBank/DDBJ databases">
        <title>The yeast mating-type switching endonuclease HO is a domesticated member of an unorthodox homing genetic element family.</title>
        <authorList>
            <person name="Coughlan A.Y."/>
            <person name="Lombardi L."/>
            <person name="Braun-Galleani S."/>
            <person name="Martos A.R."/>
            <person name="Galeote V."/>
            <person name="Bigey F."/>
            <person name="Dequin S."/>
            <person name="Byrne K.P."/>
            <person name="Wolfe K.H."/>
        </authorList>
    </citation>
    <scope>NUCLEOTIDE SEQUENCE [LARGE SCALE GENOMIC DNA]</scope>
    <source>
        <strain evidence="10 11">CBS2947</strain>
    </source>
</reference>
<evidence type="ECO:0000259" key="9">
    <source>
        <dbReference type="Pfam" id="PF16187"/>
    </source>
</evidence>
<protein>
    <recommendedName>
        <fullName evidence="12">Peptidase M16 N-terminal domain-containing protein</fullName>
    </recommendedName>
</protein>
<proteinExistence type="inferred from homology"/>
<evidence type="ECO:0000256" key="5">
    <source>
        <dbReference type="ARBA" id="ARBA00022801"/>
    </source>
</evidence>
<keyword evidence="7" id="KW-0482">Metalloprotease</keyword>
<accession>A0A7H9HYH8</accession>
<keyword evidence="11" id="KW-1185">Reference proteome</keyword>
<dbReference type="FunFam" id="3.30.830.10:FF:000012">
    <property type="entry name" value="Protease 3"/>
    <property type="match status" value="1"/>
</dbReference>
<sequence length="1184" mass="134002">MSWKRIKYFDVDFYTPVSYGNRTHELCRLPNGIIALLISDPTESAIGCSLTVATGSYQDPEEIPGLAHLCEHMLLAGGSKKYPSLGLYHDMIAKNNGSHNAFTTGDQTTFYFELPDFHQSSEANFEKVADIFASFFVEPLFERASINKEVYAIQNEHDSNISNTNKILYHATRLLSDENHPFSRFMTGNMSTLKNGTQLKGLNLRSSLLRFFRNNYAGCKMTLCIRGPQSVHGLAKLAVSTFSDIPAFSPEEKGRPINGSHSFHSGQDRNSLHISVLRDAWATKISTAYCFPDDSVCNAIFVNSTKHPIARFLFPVRHRNTIFTGKDFAIYAQFCVELFGDESPGSLSYYLSQQGWITCCYAYSSDFSFDNSALILELSLTNSGWQNIELIVQLILFSMIPAFSKRNTVELARFFSEQFSIDTIKFLSSTPDGSPMDECSQLSGLLQKDFQIPDISYIFKGSPMLIDGTTTVGLFGESRSSKEWWIGQAIKFQSYLKSFMISSKMRMILLGPLEDCPMFDPAVQGTNKSFDRFYLFEYCKCKLNIKKPQQNLTPSSLFHIPLENDYIPAFGRTFSSLRAKLEESCQRSKEASLAFSVKRSQLLMAPRLVSQNEKHEMWVLDEASNFSSQALVTFELTNLQIKASPGNTINLEVLAQIISLTLSSNLYPAVKLGFSLQVFPSVKGDVRLKFTVGGYSERILQLIKAAIDVIDRTAKDSSFPSRELFRSARVLVRKKYENAANENSIKLAGLGLLIIMERYMWTLEDRIEAIENTDINAFKEFSAMFASSSTNLTLFIQGDLSCADDINSYLDRKITHHLRAPLTETPRRREAASTKRLDSGTNVCFRYSAREDDPTNSIVYFIQTGLRNDQQSLTFSVLCEYIMSFSLVPQLRNKRQVGYVVLGGLRLLCDTIGLHITVMSGVPSTVLEEHVNQYLLYLEDDVLNSMTEQTFRTDIIDSFLDLLKKDGLDKLEKYAGPANLLDELAANIQHGDQSVLESHSMKRHKKLMNQILTGQHNLADYELIDVTLLRRMTLQQFKAFFAENVSIRSKTRAKVSILVGSPLSDEQITNRAIFLQLQCLFKLHGLVIESDTLRDMVERSAGKPTKLTKELYQYFRAHHEAWRLCTLILREVLRMVTESLRSKRGREVAMTTIDQGNLPAIQLTYIEDVNVYRRDFVEGPVSHI</sequence>
<dbReference type="PANTHER" id="PTHR43690:SF18">
    <property type="entry name" value="INSULIN-DEGRADING ENZYME-RELATED"/>
    <property type="match status" value="1"/>
</dbReference>
<evidence type="ECO:0000313" key="10">
    <source>
        <dbReference type="EMBL" id="QLQ82480.1"/>
    </source>
</evidence>
<dbReference type="Pfam" id="PF16187">
    <property type="entry name" value="Peptidase_M16_M"/>
    <property type="match status" value="1"/>
</dbReference>
<dbReference type="PANTHER" id="PTHR43690">
    <property type="entry name" value="NARDILYSIN"/>
    <property type="match status" value="1"/>
</dbReference>
<dbReference type="InterPro" id="IPR032632">
    <property type="entry name" value="Peptidase_M16_M"/>
</dbReference>
<gene>
    <name evidence="10" type="ORF">HG537_0H02420</name>
</gene>
<evidence type="ECO:0000256" key="1">
    <source>
        <dbReference type="ARBA" id="ARBA00001947"/>
    </source>
</evidence>
<evidence type="ECO:0000259" key="8">
    <source>
        <dbReference type="Pfam" id="PF00675"/>
    </source>
</evidence>
<keyword evidence="3" id="KW-0645">Protease</keyword>
<feature type="domain" description="Peptidase M16 N-terminal" evidence="8">
    <location>
        <begin position="36"/>
        <end position="164"/>
    </location>
</feature>
<evidence type="ECO:0000256" key="4">
    <source>
        <dbReference type="ARBA" id="ARBA00022723"/>
    </source>
</evidence>
<feature type="domain" description="Peptidase M16 middle/third" evidence="9">
    <location>
        <begin position="502"/>
        <end position="769"/>
    </location>
</feature>
<dbReference type="GO" id="GO:0046872">
    <property type="term" value="F:metal ion binding"/>
    <property type="evidence" value="ECO:0007669"/>
    <property type="project" value="UniProtKB-KW"/>
</dbReference>
<dbReference type="InterPro" id="IPR001431">
    <property type="entry name" value="Pept_M16_Zn_BS"/>
</dbReference>
<evidence type="ECO:0000256" key="7">
    <source>
        <dbReference type="ARBA" id="ARBA00023049"/>
    </source>
</evidence>
<keyword evidence="4" id="KW-0479">Metal-binding</keyword>
<keyword evidence="5" id="KW-0378">Hydrolase</keyword>
<comment type="cofactor">
    <cofactor evidence="1">
        <name>Zn(2+)</name>
        <dbReference type="ChEBI" id="CHEBI:29105"/>
    </cofactor>
</comment>
<dbReference type="PROSITE" id="PS00143">
    <property type="entry name" value="INSULINASE"/>
    <property type="match status" value="1"/>
</dbReference>
<keyword evidence="6" id="KW-0862">Zinc</keyword>
<dbReference type="InterPro" id="IPR011765">
    <property type="entry name" value="Pept_M16_N"/>
</dbReference>
<dbReference type="Gene3D" id="3.30.830.10">
    <property type="entry name" value="Metalloenzyme, LuxS/M16 peptidase-like"/>
    <property type="match status" value="4"/>
</dbReference>
<evidence type="ECO:0000256" key="3">
    <source>
        <dbReference type="ARBA" id="ARBA00022670"/>
    </source>
</evidence>
<dbReference type="GO" id="GO:0043171">
    <property type="term" value="P:peptide catabolic process"/>
    <property type="evidence" value="ECO:0007669"/>
    <property type="project" value="TreeGrafter"/>
</dbReference>
<evidence type="ECO:0008006" key="12">
    <source>
        <dbReference type="Google" id="ProtNLM"/>
    </source>
</evidence>
<dbReference type="GO" id="GO:0005829">
    <property type="term" value="C:cytosol"/>
    <property type="evidence" value="ECO:0007669"/>
    <property type="project" value="TreeGrafter"/>
</dbReference>